<dbReference type="InterPro" id="IPR009724">
    <property type="entry name" value="TMEM70"/>
</dbReference>
<sequence>MAAFLQALRSLVQARHLSRISPTRTISTLLYRNHVISCHVMNPSGAARCLNTLSSSIHNRHLSGALSLQQVFLNSSRTITTSKQNCFDLFDHDAPKPHEWETPDGRLLYKGALANIVVKVKFFSYSTSLLGLSLMTPIFWNGGVSHFNVFAQVFIYLMSMGFILVTPAILHYLSKGYVVRMYHDAAKDQYTVVTYNLILREKKKQFLQEDVKVPELRRMFTTFMAGGKGYLVDEASFYRSQDFDHLMGYDKPFDFDMDVPDEAIKKETGKDKDA</sequence>
<keyword evidence="2" id="KW-0812">Transmembrane</keyword>
<feature type="transmembrane region" description="Helical" evidence="2">
    <location>
        <begin position="122"/>
        <end position="141"/>
    </location>
</feature>
<protein>
    <submittedName>
        <fullName evidence="3">TMEM70 protein</fullName>
    </submittedName>
</protein>
<reference evidence="3" key="1">
    <citation type="submission" date="2022-01" db="EMBL/GenBank/DDBJ databases">
        <authorList>
            <person name="Braso-Vives M."/>
        </authorList>
    </citation>
    <scope>NUCLEOTIDE SEQUENCE</scope>
</reference>
<dbReference type="PANTHER" id="PTHR13281:SF0">
    <property type="entry name" value="TRANSMEMBRANE PROTEIN 70, MITOCHONDRIAL"/>
    <property type="match status" value="1"/>
</dbReference>
<dbReference type="OrthoDB" id="156886at2759"/>
<comment type="similarity">
    <text evidence="1">Belongs to the TMEM70 family.</text>
</comment>
<keyword evidence="4" id="KW-1185">Reference proteome</keyword>
<dbReference type="PANTHER" id="PTHR13281">
    <property type="entry name" value="TRANSMEMBRANE PROTEIN 70, MITOCHONDRIAL"/>
    <property type="match status" value="1"/>
</dbReference>
<evidence type="ECO:0000256" key="2">
    <source>
        <dbReference type="SAM" id="Phobius"/>
    </source>
</evidence>
<dbReference type="GO" id="GO:0031966">
    <property type="term" value="C:mitochondrial membrane"/>
    <property type="evidence" value="ECO:0007669"/>
    <property type="project" value="TreeGrafter"/>
</dbReference>
<dbReference type="Pfam" id="PF06979">
    <property type="entry name" value="TMEM70"/>
    <property type="match status" value="1"/>
</dbReference>
<dbReference type="AlphaFoldDB" id="A0A8K0A934"/>
<dbReference type="Proteomes" id="UP000838412">
    <property type="component" value="Chromosome 7"/>
</dbReference>
<dbReference type="EMBL" id="OV696692">
    <property type="protein sequence ID" value="CAH1269679.1"/>
    <property type="molecule type" value="Genomic_DNA"/>
</dbReference>
<dbReference type="GO" id="GO:0033615">
    <property type="term" value="P:mitochondrial proton-transporting ATP synthase complex assembly"/>
    <property type="evidence" value="ECO:0007669"/>
    <property type="project" value="TreeGrafter"/>
</dbReference>
<gene>
    <name evidence="3" type="primary">TMEM70</name>
    <name evidence="3" type="ORF">BLAG_LOCUS22246</name>
</gene>
<evidence type="ECO:0000313" key="4">
    <source>
        <dbReference type="Proteomes" id="UP000838412"/>
    </source>
</evidence>
<evidence type="ECO:0000256" key="1">
    <source>
        <dbReference type="ARBA" id="ARBA00005280"/>
    </source>
</evidence>
<feature type="transmembrane region" description="Helical" evidence="2">
    <location>
        <begin position="153"/>
        <end position="173"/>
    </location>
</feature>
<keyword evidence="2" id="KW-1133">Transmembrane helix</keyword>
<keyword evidence="2" id="KW-0472">Membrane</keyword>
<evidence type="ECO:0000313" key="3">
    <source>
        <dbReference type="EMBL" id="CAH1269679.1"/>
    </source>
</evidence>
<name>A0A8K0A934_BRALA</name>
<proteinExistence type="inferred from homology"/>
<organism evidence="3 4">
    <name type="scientific">Branchiostoma lanceolatum</name>
    <name type="common">Common lancelet</name>
    <name type="synonym">Amphioxus lanceolatum</name>
    <dbReference type="NCBI Taxonomy" id="7740"/>
    <lineage>
        <taxon>Eukaryota</taxon>
        <taxon>Metazoa</taxon>
        <taxon>Chordata</taxon>
        <taxon>Cephalochordata</taxon>
        <taxon>Leptocardii</taxon>
        <taxon>Amphioxiformes</taxon>
        <taxon>Branchiostomatidae</taxon>
        <taxon>Branchiostoma</taxon>
    </lineage>
</organism>
<dbReference type="InterPro" id="IPR045325">
    <property type="entry name" value="TMEM70/TMEM186/TMEM223"/>
</dbReference>
<accession>A0A8K0A934</accession>